<comment type="caution">
    <text evidence="3">The sequence shown here is derived from an EMBL/GenBank/DDBJ whole genome shotgun (WGS) entry which is preliminary data.</text>
</comment>
<dbReference type="EMBL" id="BSXT01001801">
    <property type="protein sequence ID" value="GMF45279.1"/>
    <property type="molecule type" value="Genomic_DNA"/>
</dbReference>
<sequence>MRPACTSGPLAWTLTYVFTLGNVLTGETPARQADQDLISMTVYVATSFHNISLFAPYALSLWNFNRLDGSQWTLYQLVKRFTTKTWGGYTLAHALGVATTYAFISMARDFSYKFKLHLYLACVWNSLYRASVDEASRSIYQRETLEGVERGHVNTLPYWRRYARAVARSMNFAIIAMLASSLVHICSALNMLNSTFASLKFSIASVILKSVVLTVTKRIALRHGGTHSRKIYVLTAVPTVLINTQVRLVLLQNSRSGSSVRSFLELGMLEPLIRIAKVWLQYTMKQAGMPKKNGGKSMSALRARAHRISAILPLPNSITRDQSHHVRPTKLMRRATIFDSRQSLLHFHTAESHADMSSEYIAIACSTSIFFFLQHHSRFGWREASSGVSVTEWEETLLAGSWQVGIEIVVDFICCTFELANGIPLHDSERLGGFLTAVFTCTALVSVSISAVLCAHEASSVIT</sequence>
<dbReference type="AlphaFoldDB" id="A0A9W6XRK9"/>
<protein>
    <submittedName>
        <fullName evidence="3">Unnamed protein product</fullName>
    </submittedName>
</protein>
<gene>
    <name evidence="3" type="ORF">Pfra01_001613600</name>
</gene>
<organism evidence="3 4">
    <name type="scientific">Phytophthora fragariaefolia</name>
    <dbReference type="NCBI Taxonomy" id="1490495"/>
    <lineage>
        <taxon>Eukaryota</taxon>
        <taxon>Sar</taxon>
        <taxon>Stramenopiles</taxon>
        <taxon>Oomycota</taxon>
        <taxon>Peronosporomycetes</taxon>
        <taxon>Peronosporales</taxon>
        <taxon>Peronosporaceae</taxon>
        <taxon>Phytophthora</taxon>
    </lineage>
</organism>
<feature type="chain" id="PRO_5040873077" evidence="2">
    <location>
        <begin position="20"/>
        <end position="463"/>
    </location>
</feature>
<feature type="transmembrane region" description="Helical" evidence="1">
    <location>
        <begin position="43"/>
        <end position="65"/>
    </location>
</feature>
<feature type="signal peptide" evidence="2">
    <location>
        <begin position="1"/>
        <end position="19"/>
    </location>
</feature>
<evidence type="ECO:0000256" key="2">
    <source>
        <dbReference type="SAM" id="SignalP"/>
    </source>
</evidence>
<keyword evidence="1" id="KW-1133">Transmembrane helix</keyword>
<evidence type="ECO:0000256" key="1">
    <source>
        <dbReference type="SAM" id="Phobius"/>
    </source>
</evidence>
<accession>A0A9W6XRK9</accession>
<feature type="transmembrane region" description="Helical" evidence="1">
    <location>
        <begin position="170"/>
        <end position="192"/>
    </location>
</feature>
<keyword evidence="1" id="KW-0472">Membrane</keyword>
<proteinExistence type="predicted"/>
<evidence type="ECO:0000313" key="4">
    <source>
        <dbReference type="Proteomes" id="UP001165121"/>
    </source>
</evidence>
<evidence type="ECO:0000313" key="3">
    <source>
        <dbReference type="EMBL" id="GMF45279.1"/>
    </source>
</evidence>
<name>A0A9W6XRK9_9STRA</name>
<keyword evidence="2" id="KW-0732">Signal</keyword>
<reference evidence="3" key="1">
    <citation type="submission" date="2023-04" db="EMBL/GenBank/DDBJ databases">
        <title>Phytophthora fragariaefolia NBRC 109709.</title>
        <authorList>
            <person name="Ichikawa N."/>
            <person name="Sato H."/>
            <person name="Tonouchi N."/>
        </authorList>
    </citation>
    <scope>NUCLEOTIDE SEQUENCE</scope>
    <source>
        <strain evidence="3">NBRC 109709</strain>
    </source>
</reference>
<keyword evidence="4" id="KW-1185">Reference proteome</keyword>
<dbReference type="OrthoDB" id="121716at2759"/>
<dbReference type="Proteomes" id="UP001165121">
    <property type="component" value="Unassembled WGS sequence"/>
</dbReference>
<feature type="transmembrane region" description="Helical" evidence="1">
    <location>
        <begin position="86"/>
        <end position="104"/>
    </location>
</feature>
<keyword evidence="1" id="KW-0812">Transmembrane</keyword>